<dbReference type="SMART" id="SM00829">
    <property type="entry name" value="PKS_ER"/>
    <property type="match status" value="1"/>
</dbReference>
<sequence length="391" mass="42547">MTSLHSPAVVSQWQCSSAGSLQNLTLLHNIPIRPPNNCANCKIMALINVHYVGLNFADMFACLGLYSATPQGSFVPGLEFSGTIEGFCDVSGFVNSAIRTDETSGLSVGDGVLGVTRFGGYTTKIISELAYVRKIPKGWSYAQGASFACQALTAWYGLVELGAIKKGQTALVHSGAGGTGLWALKICHLLGVQVITTVSTFEKAEELAKILPWLDRSAIVVRNETPHSRRWRIASQSPAKVSLANTMAINNIQYFNVVFDSLLGEWFHPSHELLGPQGRHIVLGAGSMTPHGDAPNWLQLGLRYLWRPKLDPLAMISTNKSVMAFNLIWLYENTDDIGRLFNDLFVAAEAMDPPHIGLEVPFDQATTALKQFQSGSTVGKCILRVEQQTHS</sequence>
<accession>A0A0S4JJT8</accession>
<protein>
    <submittedName>
        <fullName evidence="4">Zinc-dependent alcohol dehydrogenase, putative</fullName>
    </submittedName>
</protein>
<evidence type="ECO:0000256" key="1">
    <source>
        <dbReference type="ARBA" id="ARBA00022857"/>
    </source>
</evidence>
<dbReference type="InterPro" id="IPR011032">
    <property type="entry name" value="GroES-like_sf"/>
</dbReference>
<dbReference type="GO" id="GO:0035925">
    <property type="term" value="F:mRNA 3'-UTR AU-rich region binding"/>
    <property type="evidence" value="ECO:0007669"/>
    <property type="project" value="TreeGrafter"/>
</dbReference>
<dbReference type="GO" id="GO:0003960">
    <property type="term" value="F:quinone reductase (NADPH) activity"/>
    <property type="evidence" value="ECO:0007669"/>
    <property type="project" value="TreeGrafter"/>
</dbReference>
<dbReference type="OrthoDB" id="3509362at2759"/>
<dbReference type="InterPro" id="IPR036291">
    <property type="entry name" value="NAD(P)-bd_dom_sf"/>
</dbReference>
<dbReference type="EMBL" id="CYKH01001972">
    <property type="protein sequence ID" value="CUG91807.1"/>
    <property type="molecule type" value="Genomic_DNA"/>
</dbReference>
<organism evidence="4 5">
    <name type="scientific">Bodo saltans</name>
    <name type="common">Flagellated protozoan</name>
    <dbReference type="NCBI Taxonomy" id="75058"/>
    <lineage>
        <taxon>Eukaryota</taxon>
        <taxon>Discoba</taxon>
        <taxon>Euglenozoa</taxon>
        <taxon>Kinetoplastea</taxon>
        <taxon>Metakinetoplastina</taxon>
        <taxon>Eubodonida</taxon>
        <taxon>Bodonidae</taxon>
        <taxon>Bodo</taxon>
    </lineage>
</organism>
<dbReference type="AlphaFoldDB" id="A0A0S4JJT8"/>
<keyword evidence="2" id="KW-0560">Oxidoreductase</keyword>
<reference evidence="5" key="1">
    <citation type="submission" date="2015-09" db="EMBL/GenBank/DDBJ databases">
        <authorList>
            <consortium name="Pathogen Informatics"/>
        </authorList>
    </citation>
    <scope>NUCLEOTIDE SEQUENCE [LARGE SCALE GENOMIC DNA]</scope>
    <source>
        <strain evidence="5">Lake Konstanz</strain>
    </source>
</reference>
<dbReference type="SUPFAM" id="SSF50129">
    <property type="entry name" value="GroES-like"/>
    <property type="match status" value="1"/>
</dbReference>
<dbReference type="OMA" id="RRIPDSW"/>
<gene>
    <name evidence="4" type="ORF">BSAL_34230</name>
</gene>
<dbReference type="InterPro" id="IPR020843">
    <property type="entry name" value="ER"/>
</dbReference>
<dbReference type="Gene3D" id="3.90.180.10">
    <property type="entry name" value="Medium-chain alcohol dehydrogenases, catalytic domain"/>
    <property type="match status" value="1"/>
</dbReference>
<evidence type="ECO:0000313" key="5">
    <source>
        <dbReference type="Proteomes" id="UP000051952"/>
    </source>
</evidence>
<dbReference type="PANTHER" id="PTHR48106">
    <property type="entry name" value="QUINONE OXIDOREDUCTASE PIG3-RELATED"/>
    <property type="match status" value="1"/>
</dbReference>
<feature type="domain" description="Enoyl reductase (ER)" evidence="3">
    <location>
        <begin position="19"/>
        <end position="383"/>
    </location>
</feature>
<evidence type="ECO:0000259" key="3">
    <source>
        <dbReference type="SMART" id="SM00829"/>
    </source>
</evidence>
<dbReference type="Pfam" id="PF13602">
    <property type="entry name" value="ADH_zinc_N_2"/>
    <property type="match status" value="1"/>
</dbReference>
<name>A0A0S4JJT8_BODSA</name>
<proteinExistence type="predicted"/>
<dbReference type="PANTHER" id="PTHR48106:SF13">
    <property type="entry name" value="QUINONE OXIDOREDUCTASE-RELATED"/>
    <property type="match status" value="1"/>
</dbReference>
<evidence type="ECO:0000313" key="4">
    <source>
        <dbReference type="EMBL" id="CUG91807.1"/>
    </source>
</evidence>
<keyword evidence="1" id="KW-0521">NADP</keyword>
<dbReference type="Proteomes" id="UP000051952">
    <property type="component" value="Unassembled WGS sequence"/>
</dbReference>
<dbReference type="GO" id="GO:0005829">
    <property type="term" value="C:cytosol"/>
    <property type="evidence" value="ECO:0007669"/>
    <property type="project" value="TreeGrafter"/>
</dbReference>
<dbReference type="SUPFAM" id="SSF51735">
    <property type="entry name" value="NAD(P)-binding Rossmann-fold domains"/>
    <property type="match status" value="1"/>
</dbReference>
<evidence type="ECO:0000256" key="2">
    <source>
        <dbReference type="ARBA" id="ARBA00023002"/>
    </source>
</evidence>
<dbReference type="GO" id="GO:0070402">
    <property type="term" value="F:NADPH binding"/>
    <property type="evidence" value="ECO:0007669"/>
    <property type="project" value="TreeGrafter"/>
</dbReference>
<dbReference type="VEuPathDB" id="TriTrypDB:BSAL_34230"/>
<keyword evidence="5" id="KW-1185">Reference proteome</keyword>